<dbReference type="KEGG" id="nwr:E3U44_11395"/>
<gene>
    <name evidence="2" type="ORF">E3U44_11395</name>
</gene>
<proteinExistence type="predicted"/>
<dbReference type="EMBL" id="CP038033">
    <property type="protein sequence ID" value="QBQ55049.1"/>
    <property type="molecule type" value="Genomic_DNA"/>
</dbReference>
<keyword evidence="3" id="KW-1185">Reference proteome</keyword>
<sequence>MLKKQFRHLANFVDAQCAFRAPALFALWDIRAELLKELIGHLGKTGGVHRPGEIPDRPHQVHRRTFSPDSAVRSPG</sequence>
<evidence type="ECO:0000313" key="3">
    <source>
        <dbReference type="Proteomes" id="UP000294325"/>
    </source>
</evidence>
<name>A0A4P7C0F1_9GAMM</name>
<evidence type="ECO:0000313" key="2">
    <source>
        <dbReference type="EMBL" id="QBQ55049.1"/>
    </source>
</evidence>
<dbReference type="AlphaFoldDB" id="A0A4P7C0F1"/>
<feature type="compositionally biased region" description="Basic and acidic residues" evidence="1">
    <location>
        <begin position="50"/>
        <end position="59"/>
    </location>
</feature>
<protein>
    <submittedName>
        <fullName evidence="2">Uncharacterized protein</fullName>
    </submittedName>
</protein>
<evidence type="ECO:0000256" key="1">
    <source>
        <dbReference type="SAM" id="MobiDB-lite"/>
    </source>
</evidence>
<reference evidence="2 3" key="1">
    <citation type="submission" date="2019-03" db="EMBL/GenBank/DDBJ databases">
        <title>The genome sequence of Nitrosococcus wardiae strain D1FHST reveals the archetypal metabolic capacity of ammonia-oxidizing Gammaproteobacteria.</title>
        <authorList>
            <person name="Wang L."/>
            <person name="Lim C.K."/>
            <person name="Hanson T.E."/>
            <person name="Dang H."/>
            <person name="Klotz M.G."/>
        </authorList>
    </citation>
    <scope>NUCLEOTIDE SEQUENCE [LARGE SCALE GENOMIC DNA]</scope>
    <source>
        <strain evidence="2 3">D1FHS</strain>
    </source>
</reference>
<accession>A0A4P7C0F1</accession>
<dbReference type="Proteomes" id="UP000294325">
    <property type="component" value="Chromosome"/>
</dbReference>
<organism evidence="2 3">
    <name type="scientific">Nitrosococcus wardiae</name>
    <dbReference type="NCBI Taxonomy" id="1814290"/>
    <lineage>
        <taxon>Bacteria</taxon>
        <taxon>Pseudomonadati</taxon>
        <taxon>Pseudomonadota</taxon>
        <taxon>Gammaproteobacteria</taxon>
        <taxon>Chromatiales</taxon>
        <taxon>Chromatiaceae</taxon>
        <taxon>Nitrosococcus</taxon>
    </lineage>
</organism>
<feature type="region of interest" description="Disordered" evidence="1">
    <location>
        <begin position="46"/>
        <end position="76"/>
    </location>
</feature>